<dbReference type="AlphaFoldDB" id="A0A381VBE1"/>
<dbReference type="Gene3D" id="2.30.110.10">
    <property type="entry name" value="Electron Transport, Fmn-binding Protein, Chain A"/>
    <property type="match status" value="1"/>
</dbReference>
<evidence type="ECO:0000259" key="1">
    <source>
        <dbReference type="Pfam" id="PF01243"/>
    </source>
</evidence>
<dbReference type="InterPro" id="IPR011576">
    <property type="entry name" value="Pyridox_Oxase_N"/>
</dbReference>
<protein>
    <recommendedName>
        <fullName evidence="1">Pyridoxamine 5'-phosphate oxidase N-terminal domain-containing protein</fullName>
    </recommendedName>
</protein>
<feature type="domain" description="Pyridoxamine 5'-phosphate oxidase N-terminal" evidence="1">
    <location>
        <begin position="45"/>
        <end position="145"/>
    </location>
</feature>
<reference evidence="2" key="1">
    <citation type="submission" date="2018-05" db="EMBL/GenBank/DDBJ databases">
        <authorList>
            <person name="Lanie J.A."/>
            <person name="Ng W.-L."/>
            <person name="Kazmierczak K.M."/>
            <person name="Andrzejewski T.M."/>
            <person name="Davidsen T.M."/>
            <person name="Wayne K.J."/>
            <person name="Tettelin H."/>
            <person name="Glass J.I."/>
            <person name="Rusch D."/>
            <person name="Podicherti R."/>
            <person name="Tsui H.-C.T."/>
            <person name="Winkler M.E."/>
        </authorList>
    </citation>
    <scope>NUCLEOTIDE SEQUENCE</scope>
</reference>
<dbReference type="InterPro" id="IPR012349">
    <property type="entry name" value="Split_barrel_FMN-bd"/>
</dbReference>
<dbReference type="EMBL" id="UINC01008284">
    <property type="protein sequence ID" value="SVA37311.1"/>
    <property type="molecule type" value="Genomic_DNA"/>
</dbReference>
<organism evidence="2">
    <name type="scientific">marine metagenome</name>
    <dbReference type="NCBI Taxonomy" id="408172"/>
    <lineage>
        <taxon>unclassified sequences</taxon>
        <taxon>metagenomes</taxon>
        <taxon>ecological metagenomes</taxon>
    </lineage>
</organism>
<evidence type="ECO:0000313" key="2">
    <source>
        <dbReference type="EMBL" id="SVA37311.1"/>
    </source>
</evidence>
<proteinExistence type="predicted"/>
<gene>
    <name evidence="2" type="ORF">METZ01_LOCUS90165</name>
</gene>
<dbReference type="SUPFAM" id="SSF50475">
    <property type="entry name" value="FMN-binding split barrel"/>
    <property type="match status" value="1"/>
</dbReference>
<accession>A0A381VBE1</accession>
<sequence length="213" mass="24296">MLGRPDKIKLIHINLMAGQRIFWREIMEKKYENEEHSLKAGAMVTESIEAFLEKGMTLRLACLKPNGDPFIVPCWHQWEKKEGCTHGKDCGCTFWVVPRARSKWAEYLKNDPRVSACIDDVNTMEKFHFDGKAELVEESVIGGKWVGIAEKMSIRYLGPDGPKYLGPTLNQPRWLFGLIPTRVKTWQGVGWAKRYWVEETGGVSWAEAHSGTG</sequence>
<name>A0A381VBE1_9ZZZZ</name>
<dbReference type="Pfam" id="PF01243">
    <property type="entry name" value="PNPOx_N"/>
    <property type="match status" value="1"/>
</dbReference>